<reference evidence="3" key="1">
    <citation type="submission" date="2021-03" db="EMBL/GenBank/DDBJ databases">
        <authorList>
            <person name="Li Z."/>
            <person name="Yang C."/>
        </authorList>
    </citation>
    <scope>NUCLEOTIDE SEQUENCE</scope>
    <source>
        <strain evidence="3">Dzin_1.0</strain>
        <tissue evidence="3">Leaf</tissue>
    </source>
</reference>
<accession>A0A9D5HDL8</accession>
<dbReference type="InterPro" id="IPR057012">
    <property type="entry name" value="ULT1/2_Znf"/>
</dbReference>
<evidence type="ECO:0000313" key="3">
    <source>
        <dbReference type="EMBL" id="KAJ0972273.1"/>
    </source>
</evidence>
<protein>
    <submittedName>
        <fullName evidence="3">Uncharacterized protein</fullName>
    </submittedName>
</protein>
<keyword evidence="4" id="KW-1185">Reference proteome</keyword>
<evidence type="ECO:0000259" key="1">
    <source>
        <dbReference type="Pfam" id="PF23292"/>
    </source>
</evidence>
<proteinExistence type="predicted"/>
<name>A0A9D5HDL8_9LILI</name>
<dbReference type="GO" id="GO:0005829">
    <property type="term" value="C:cytosol"/>
    <property type="evidence" value="ECO:0007669"/>
    <property type="project" value="TreeGrafter"/>
</dbReference>
<evidence type="ECO:0000259" key="2">
    <source>
        <dbReference type="Pfam" id="PF23293"/>
    </source>
</evidence>
<dbReference type="EMBL" id="JAGGNH010000005">
    <property type="protein sequence ID" value="KAJ0972273.1"/>
    <property type="molecule type" value="Genomic_DNA"/>
</dbReference>
<dbReference type="Proteomes" id="UP001085076">
    <property type="component" value="Miscellaneous, Linkage group lg05"/>
</dbReference>
<feature type="domain" description="ULTRAPETALA1/2 SAND" evidence="1">
    <location>
        <begin position="27"/>
        <end position="68"/>
    </location>
</feature>
<sequence>MMDNVQKDGPHMFLDKELEDIHGLKIENVEVTFRCTSRRIGDTIEKFQIFKSGDLQIKCDCTPGCNEGRWKNNIWVMIKDKKVPLVTTRLLKYYNSSSKSNESSRKLRRRKSYHRDEFVCCVLPKKERRFRIEVEEEYRAYTDAQTKEWICSDWPFTRMTCDNKDERASQKALKGCSRTPSCKDCTTCFCLGYKRCRFLGCNYQICYDFVKNATN</sequence>
<dbReference type="PANTHER" id="PTHR34053:SF1">
    <property type="entry name" value="PROTEIN ULTRAPETALA 1"/>
    <property type="match status" value="1"/>
</dbReference>
<feature type="domain" description="ULTRAPETALA1/2 zinc finger" evidence="2">
    <location>
        <begin position="114"/>
        <end position="211"/>
    </location>
</feature>
<dbReference type="InterPro" id="IPR020533">
    <property type="entry name" value="Developmental_reg_ULTRAPETALA"/>
</dbReference>
<comment type="caution">
    <text evidence="3">The sequence shown here is derived from an EMBL/GenBank/DDBJ whole genome shotgun (WGS) entry which is preliminary data.</text>
</comment>
<organism evidence="3 4">
    <name type="scientific">Dioscorea zingiberensis</name>
    <dbReference type="NCBI Taxonomy" id="325984"/>
    <lineage>
        <taxon>Eukaryota</taxon>
        <taxon>Viridiplantae</taxon>
        <taxon>Streptophyta</taxon>
        <taxon>Embryophyta</taxon>
        <taxon>Tracheophyta</taxon>
        <taxon>Spermatophyta</taxon>
        <taxon>Magnoliopsida</taxon>
        <taxon>Liliopsida</taxon>
        <taxon>Dioscoreales</taxon>
        <taxon>Dioscoreaceae</taxon>
        <taxon>Dioscorea</taxon>
    </lineage>
</organism>
<reference evidence="3" key="2">
    <citation type="journal article" date="2022" name="Hortic Res">
        <title>The genome of Dioscorea zingiberensis sheds light on the biosynthesis, origin and evolution of the medicinally important diosgenin saponins.</title>
        <authorList>
            <person name="Li Y."/>
            <person name="Tan C."/>
            <person name="Li Z."/>
            <person name="Guo J."/>
            <person name="Li S."/>
            <person name="Chen X."/>
            <person name="Wang C."/>
            <person name="Dai X."/>
            <person name="Yang H."/>
            <person name="Song W."/>
            <person name="Hou L."/>
            <person name="Xu J."/>
            <person name="Tong Z."/>
            <person name="Xu A."/>
            <person name="Yuan X."/>
            <person name="Wang W."/>
            <person name="Yang Q."/>
            <person name="Chen L."/>
            <person name="Sun Z."/>
            <person name="Wang K."/>
            <person name="Pan B."/>
            <person name="Chen J."/>
            <person name="Bao Y."/>
            <person name="Liu F."/>
            <person name="Qi X."/>
            <person name="Gang D.R."/>
            <person name="Wen J."/>
            <person name="Li J."/>
        </authorList>
    </citation>
    <scope>NUCLEOTIDE SEQUENCE</scope>
    <source>
        <strain evidence="3">Dzin_1.0</strain>
    </source>
</reference>
<dbReference type="AlphaFoldDB" id="A0A9D5HDL8"/>
<dbReference type="Pfam" id="PF23292">
    <property type="entry name" value="SAND_ULT1"/>
    <property type="match status" value="1"/>
</dbReference>
<dbReference type="PANTHER" id="PTHR34053">
    <property type="entry name" value="PROTEIN ULTRAPETALA 1"/>
    <property type="match status" value="1"/>
</dbReference>
<dbReference type="GO" id="GO:0005634">
    <property type="term" value="C:nucleus"/>
    <property type="evidence" value="ECO:0007669"/>
    <property type="project" value="TreeGrafter"/>
</dbReference>
<dbReference type="Pfam" id="PF23293">
    <property type="entry name" value="zf_ULT1"/>
    <property type="match status" value="1"/>
</dbReference>
<dbReference type="InterPro" id="IPR057011">
    <property type="entry name" value="ULT1/2_SAND"/>
</dbReference>
<gene>
    <name evidence="3" type="ORF">J5N97_020232</name>
</gene>
<evidence type="ECO:0000313" key="4">
    <source>
        <dbReference type="Proteomes" id="UP001085076"/>
    </source>
</evidence>